<dbReference type="RefSeq" id="WP_040071693.1">
    <property type="nucleotide sequence ID" value="NZ_JXDG01000068.1"/>
</dbReference>
<organism evidence="2 3">
    <name type="scientific">Pseudomonas batumici</name>
    <dbReference type="NCBI Taxonomy" id="226910"/>
    <lineage>
        <taxon>Bacteria</taxon>
        <taxon>Pseudomonadati</taxon>
        <taxon>Pseudomonadota</taxon>
        <taxon>Gammaproteobacteria</taxon>
        <taxon>Pseudomonadales</taxon>
        <taxon>Pseudomonadaceae</taxon>
        <taxon>Pseudomonas</taxon>
    </lineage>
</organism>
<evidence type="ECO:0000259" key="1">
    <source>
        <dbReference type="Pfam" id="PF06568"/>
    </source>
</evidence>
<protein>
    <recommendedName>
        <fullName evidence="1">YjiS-like domain-containing protein</fullName>
    </recommendedName>
</protein>
<evidence type="ECO:0000313" key="3">
    <source>
        <dbReference type="Proteomes" id="UP000031535"/>
    </source>
</evidence>
<evidence type="ECO:0000313" key="2">
    <source>
        <dbReference type="EMBL" id="KIH81062.1"/>
    </source>
</evidence>
<accession>A0A0C2I7F4</accession>
<gene>
    <name evidence="2" type="ORF">UCMB321_5360</name>
</gene>
<proteinExistence type="predicted"/>
<dbReference type="PATRIC" id="fig|226910.6.peg.5350"/>
<feature type="domain" description="YjiS-like" evidence="1">
    <location>
        <begin position="39"/>
        <end position="70"/>
    </location>
</feature>
<comment type="caution">
    <text evidence="2">The sequence shown here is derived from an EMBL/GenBank/DDBJ whole genome shotgun (WGS) entry which is preliminary data.</text>
</comment>
<dbReference type="STRING" id="226910.UCMB321_5360"/>
<dbReference type="OrthoDB" id="6496803at2"/>
<dbReference type="Pfam" id="PF06568">
    <property type="entry name" value="YjiS-like"/>
    <property type="match status" value="1"/>
</dbReference>
<dbReference type="EMBL" id="JXDG01000068">
    <property type="protein sequence ID" value="KIH81062.1"/>
    <property type="molecule type" value="Genomic_DNA"/>
</dbReference>
<dbReference type="Proteomes" id="UP000031535">
    <property type="component" value="Unassembled WGS sequence"/>
</dbReference>
<name>A0A0C2I7F4_9PSED</name>
<dbReference type="AlphaFoldDB" id="A0A0C2I7F4"/>
<reference evidence="2 3" key="1">
    <citation type="submission" date="2015-01" db="EMBL/GenBank/DDBJ databases">
        <title>Complete genome of Pseudomonas batumici UCM B-321 producer of the batumin antibiotic with strong antistaphilococcal and potential anticancer activity.</title>
        <authorList>
            <person name="Klochko V.V."/>
            <person name="Zelena L.B."/>
            <person name="Elena K.A."/>
            <person name="Reva O.N."/>
        </authorList>
    </citation>
    <scope>NUCLEOTIDE SEQUENCE [LARGE SCALE GENOMIC DNA]</scope>
    <source>
        <strain evidence="2 3">UCM B-321</strain>
    </source>
</reference>
<sequence length="81" mass="9456">MNGLSDVRLVLRSQELVIEQERAITAFSARRCTPAFGLMGLFWHRLRTRKALLELTSEELRDIGLSQEQAWEEGLKPFWRP</sequence>
<keyword evidence="3" id="KW-1185">Reference proteome</keyword>
<dbReference type="InterPro" id="IPR009506">
    <property type="entry name" value="YjiS-like"/>
</dbReference>